<evidence type="ECO:0000313" key="3">
    <source>
        <dbReference type="Proteomes" id="UP000004105"/>
    </source>
</evidence>
<dbReference type="AlphaFoldDB" id="F2BCI6"/>
<accession>F2BCI6</accession>
<dbReference type="EMBL" id="AFAY01000029">
    <property type="protein sequence ID" value="EGF10970.1"/>
    <property type="molecule type" value="Genomic_DNA"/>
</dbReference>
<proteinExistence type="predicted"/>
<feature type="signal peptide" evidence="1">
    <location>
        <begin position="1"/>
        <end position="17"/>
    </location>
</feature>
<dbReference type="HOGENOM" id="CLU_1893962_0_0_4"/>
<feature type="chain" id="PRO_5003274139" evidence="1">
    <location>
        <begin position="18"/>
        <end position="134"/>
    </location>
</feature>
<name>F2BCI6_9NEIS</name>
<gene>
    <name evidence="2" type="ORF">HMPREF9123_1441</name>
</gene>
<keyword evidence="1" id="KW-0732">Signal</keyword>
<protein>
    <submittedName>
        <fullName evidence="2">Uncharacterized protein</fullName>
    </submittedName>
</protein>
<dbReference type="Proteomes" id="UP000004105">
    <property type="component" value="Unassembled WGS sequence"/>
</dbReference>
<comment type="caution">
    <text evidence="2">The sequence shown here is derived from an EMBL/GenBank/DDBJ whole genome shotgun (WGS) entry which is preliminary data.</text>
</comment>
<dbReference type="STRING" id="267212.GCA_001063965_00293"/>
<sequence length="134" mass="14937">MNRKLFALLLLPAAAHASRVEPEISAVCTYRNPAATQSVPEPSACTMFEVESTHVFEPEKGRLVSHGGTVFTLADGRRLNVGSDYVMPSKSGEEGGQWEKVSDEFNGLPYRKFQRGGFICVRSAKEELCWRREE</sequence>
<organism evidence="2 3">
    <name type="scientific">Neisseria bacilliformis ATCC BAA-1200</name>
    <dbReference type="NCBI Taxonomy" id="888742"/>
    <lineage>
        <taxon>Bacteria</taxon>
        <taxon>Pseudomonadati</taxon>
        <taxon>Pseudomonadota</taxon>
        <taxon>Betaproteobacteria</taxon>
        <taxon>Neisseriales</taxon>
        <taxon>Neisseriaceae</taxon>
        <taxon>Neisseria</taxon>
    </lineage>
</organism>
<keyword evidence="3" id="KW-1185">Reference proteome</keyword>
<reference evidence="2 3" key="1">
    <citation type="submission" date="2011-02" db="EMBL/GenBank/DDBJ databases">
        <authorList>
            <person name="Muzny D."/>
            <person name="Qin X."/>
            <person name="Deng J."/>
            <person name="Jiang H."/>
            <person name="Liu Y."/>
            <person name="Qu J."/>
            <person name="Song X.-Z."/>
            <person name="Zhang L."/>
            <person name="Thornton R."/>
            <person name="Coyle M."/>
            <person name="Francisco L."/>
            <person name="Jackson L."/>
            <person name="Javaid M."/>
            <person name="Korchina V."/>
            <person name="Kovar C."/>
            <person name="Mata R."/>
            <person name="Mathew T."/>
            <person name="Ngo R."/>
            <person name="Nguyen L."/>
            <person name="Nguyen N."/>
            <person name="Okwuonu G."/>
            <person name="Ongeri F."/>
            <person name="Pham C."/>
            <person name="Simmons D."/>
            <person name="Wilczek-Boney K."/>
            <person name="Hale W."/>
            <person name="Jakkamsetti A."/>
            <person name="Pham P."/>
            <person name="Ruth R."/>
            <person name="San Lucas F."/>
            <person name="Warren J."/>
            <person name="Zhang J."/>
            <person name="Zhao Z."/>
            <person name="Zhou C."/>
            <person name="Zhu D."/>
            <person name="Lee S."/>
            <person name="Bess C."/>
            <person name="Blankenburg K."/>
            <person name="Forbes L."/>
            <person name="Fu Q."/>
            <person name="Gubbala S."/>
            <person name="Hirani K."/>
            <person name="Jayaseelan J.C."/>
            <person name="Lara F."/>
            <person name="Munidasa M."/>
            <person name="Palculict T."/>
            <person name="Patil S."/>
            <person name="Pu L.-L."/>
            <person name="Saada N."/>
            <person name="Tang L."/>
            <person name="Weissenberger G."/>
            <person name="Zhu Y."/>
            <person name="Hemphill L."/>
            <person name="Shang Y."/>
            <person name="Youmans B."/>
            <person name="Ayvaz T."/>
            <person name="Ross M."/>
            <person name="Santibanez J."/>
            <person name="Aqrawi P."/>
            <person name="Gross S."/>
            <person name="Joshi V."/>
            <person name="Fowler G."/>
            <person name="Nazareth L."/>
            <person name="Reid J."/>
            <person name="Worley K."/>
            <person name="Petrosino J."/>
            <person name="Highlander S."/>
            <person name="Gibbs R."/>
        </authorList>
    </citation>
    <scope>NUCLEOTIDE SEQUENCE [LARGE SCALE GENOMIC DNA]</scope>
    <source>
        <strain evidence="2 3">ATCC BAA-1200</strain>
    </source>
</reference>
<evidence type="ECO:0000313" key="2">
    <source>
        <dbReference type="EMBL" id="EGF10970.1"/>
    </source>
</evidence>
<dbReference type="RefSeq" id="WP_007342450.1">
    <property type="nucleotide sequence ID" value="NZ_GL878494.1"/>
</dbReference>
<evidence type="ECO:0000256" key="1">
    <source>
        <dbReference type="SAM" id="SignalP"/>
    </source>
</evidence>